<dbReference type="PANTHER" id="PTHR11804:SF48">
    <property type="entry name" value="PUTATIVE-RELATED"/>
    <property type="match status" value="1"/>
</dbReference>
<dbReference type="RefSeq" id="WP_086404402.1">
    <property type="nucleotide sequence ID" value="NZ_MOOS01000151.1"/>
</dbReference>
<dbReference type="CDD" id="cd09606">
    <property type="entry name" value="M3B_PepF"/>
    <property type="match status" value="1"/>
</dbReference>
<evidence type="ECO:0000313" key="1">
    <source>
        <dbReference type="EMBL" id="OUB63484.1"/>
    </source>
</evidence>
<reference evidence="1 2" key="1">
    <citation type="submission" date="2016-10" db="EMBL/GenBank/DDBJ databases">
        <title>Comparative genomics of Bacillus thuringiensis reveals a path to pathogens against multiple invertebrate hosts.</title>
        <authorList>
            <person name="Zheng J."/>
            <person name="Gao Q."/>
            <person name="Liu H."/>
            <person name="Peng D."/>
            <person name="Ruan L."/>
            <person name="Sun M."/>
        </authorList>
    </citation>
    <scope>NUCLEOTIDE SEQUENCE [LARGE SCALE GENOMIC DNA]</scope>
    <source>
        <strain evidence="1">BGSC 4CF1</strain>
    </source>
</reference>
<comment type="caution">
    <text evidence="1">The sequence shown here is derived from an EMBL/GenBank/DDBJ whole genome shotgun (WGS) entry which is preliminary data.</text>
</comment>
<gene>
    <name evidence="1" type="ORF">BK750_20290</name>
</gene>
<dbReference type="AlphaFoldDB" id="A0A9X6M104"/>
<dbReference type="Gene3D" id="1.10.1370.30">
    <property type="match status" value="1"/>
</dbReference>
<dbReference type="GO" id="GO:0004222">
    <property type="term" value="F:metalloendopeptidase activity"/>
    <property type="evidence" value="ECO:0007669"/>
    <property type="project" value="InterPro"/>
</dbReference>
<dbReference type="GO" id="GO:0006508">
    <property type="term" value="P:proteolysis"/>
    <property type="evidence" value="ECO:0007669"/>
    <property type="project" value="InterPro"/>
</dbReference>
<protein>
    <submittedName>
        <fullName evidence="1">Oligoendopeptidase F</fullName>
    </submittedName>
</protein>
<sequence>MWNGIVEFEKEMNLLLEYEISSEANLKDLLTQSSKVFDYMDELLMRKYIKYQLDTTDEKVKEDYIYSQQNIKPVYKKYKEQIEEKIYQNRHYFTSQYYQYLCQRIENTLLLINDKNREIEIIEDNLITKYFNIRGEMIVNWQGEDIPVDELYGFLYDDSRELREDALKLMCRTYSSKEKELQLLLDEMIALRTQKAENAGLKNYRDYMFKKYERFNYTHKDCENLGESVRKYVLPLINKFHIERKNKLQLDCLKPWDTRVDCSENNISVPYESVSEMINRAKELLNNISPSFSELLKRMKETNCLDLESRIGKAPGGFCEFLPSSKSSFIMLNLVNTKDNLPIFLHEMGHCIHHDLMSDIELSEYKQLPMETAELAAMSMELFTLEDWASMYKNQEEFKYVKKELFKQILEFIPITLVVDQFQQWLYTNPDHTHEDRKLTFQRILEKYESDIVNWEGVEEWKKLQWLDVIHLFETPFYYIEYAIAQLGSLQLYRNFKKDPRKTIKQFTEALSLGSSKSVSEIYRVTGIEFNISEQNIKDLMEFVENEVNSLEVVN</sequence>
<dbReference type="EMBL" id="MOOS01000151">
    <property type="protein sequence ID" value="OUB63484.1"/>
    <property type="molecule type" value="Genomic_DNA"/>
</dbReference>
<dbReference type="Proteomes" id="UP000194853">
    <property type="component" value="Unassembled WGS sequence"/>
</dbReference>
<dbReference type="PANTHER" id="PTHR11804">
    <property type="entry name" value="PROTEASE M3 THIMET OLIGOPEPTIDASE-RELATED"/>
    <property type="match status" value="1"/>
</dbReference>
<dbReference type="InterPro" id="IPR011976">
    <property type="entry name" value="Pept_M3B_oligopep-rel"/>
</dbReference>
<dbReference type="SUPFAM" id="SSF55486">
    <property type="entry name" value="Metalloproteases ('zincins'), catalytic domain"/>
    <property type="match status" value="1"/>
</dbReference>
<organism evidence="1 2">
    <name type="scientific">Bacillus thuringiensis subsp. jegathesan</name>
    <dbReference type="NCBI Taxonomy" id="56955"/>
    <lineage>
        <taxon>Bacteria</taxon>
        <taxon>Bacillati</taxon>
        <taxon>Bacillota</taxon>
        <taxon>Bacilli</taxon>
        <taxon>Bacillales</taxon>
        <taxon>Bacillaceae</taxon>
        <taxon>Bacillus</taxon>
        <taxon>Bacillus cereus group</taxon>
    </lineage>
</organism>
<proteinExistence type="predicted"/>
<dbReference type="GO" id="GO:0006518">
    <property type="term" value="P:peptide metabolic process"/>
    <property type="evidence" value="ECO:0007669"/>
    <property type="project" value="TreeGrafter"/>
</dbReference>
<dbReference type="InterPro" id="IPR045090">
    <property type="entry name" value="Pept_M3A_M3B"/>
</dbReference>
<dbReference type="NCBIfam" id="TIGR02289">
    <property type="entry name" value="M3_not_pepF"/>
    <property type="match status" value="1"/>
</dbReference>
<evidence type="ECO:0000313" key="2">
    <source>
        <dbReference type="Proteomes" id="UP000194853"/>
    </source>
</evidence>
<name>A0A9X6M104_BACTJ</name>
<accession>A0A9X6M104</accession>